<feature type="compositionally biased region" description="Acidic residues" evidence="1">
    <location>
        <begin position="58"/>
        <end position="69"/>
    </location>
</feature>
<reference evidence="2" key="2">
    <citation type="submission" date="2017-06" db="EMBL/GenBank/DDBJ databases">
        <title>WGS assembly of Brachypodium distachyon.</title>
        <authorList>
            <consortium name="The International Brachypodium Initiative"/>
            <person name="Lucas S."/>
            <person name="Harmon-Smith M."/>
            <person name="Lail K."/>
            <person name="Tice H."/>
            <person name="Grimwood J."/>
            <person name="Bruce D."/>
            <person name="Barry K."/>
            <person name="Shu S."/>
            <person name="Lindquist E."/>
            <person name="Wang M."/>
            <person name="Pitluck S."/>
            <person name="Vogel J.P."/>
            <person name="Garvin D.F."/>
            <person name="Mockler T.C."/>
            <person name="Schmutz J."/>
            <person name="Rokhsar D."/>
            <person name="Bevan M.W."/>
        </authorList>
    </citation>
    <scope>NUCLEOTIDE SEQUENCE</scope>
    <source>
        <strain evidence="2">Bd21</strain>
    </source>
</reference>
<reference evidence="3" key="3">
    <citation type="submission" date="2018-08" db="UniProtKB">
        <authorList>
            <consortium name="EnsemblPlants"/>
        </authorList>
    </citation>
    <scope>IDENTIFICATION</scope>
    <source>
        <strain evidence="3">cv. Bd21</strain>
    </source>
</reference>
<proteinExistence type="predicted"/>
<dbReference type="Gramene" id="KQK08578">
    <property type="protein sequence ID" value="KQK08578"/>
    <property type="gene ID" value="BRADI_2g42643v3"/>
</dbReference>
<evidence type="ECO:0000313" key="3">
    <source>
        <dbReference type="EnsemblPlants" id="KQK08578"/>
    </source>
</evidence>
<sequence>MSDFVASGESEAAVSCLSQDSVISVSETTIEIAPASVSDNGYDGDGEESVGFGGGADSDAEGLGEEEATAEGLGTRSG</sequence>
<feature type="region of interest" description="Disordered" evidence="1">
    <location>
        <begin position="35"/>
        <end position="78"/>
    </location>
</feature>
<gene>
    <name evidence="2" type="ORF">BRADI_2g42643v3</name>
</gene>
<evidence type="ECO:0000313" key="2">
    <source>
        <dbReference type="EMBL" id="KQK08578.1"/>
    </source>
</evidence>
<keyword evidence="4" id="KW-1185">Reference proteome</keyword>
<organism evidence="2">
    <name type="scientific">Brachypodium distachyon</name>
    <name type="common">Purple false brome</name>
    <name type="synonym">Trachynia distachya</name>
    <dbReference type="NCBI Taxonomy" id="15368"/>
    <lineage>
        <taxon>Eukaryota</taxon>
        <taxon>Viridiplantae</taxon>
        <taxon>Streptophyta</taxon>
        <taxon>Embryophyta</taxon>
        <taxon>Tracheophyta</taxon>
        <taxon>Spermatophyta</taxon>
        <taxon>Magnoliopsida</taxon>
        <taxon>Liliopsida</taxon>
        <taxon>Poales</taxon>
        <taxon>Poaceae</taxon>
        <taxon>BOP clade</taxon>
        <taxon>Pooideae</taxon>
        <taxon>Stipodae</taxon>
        <taxon>Brachypodieae</taxon>
        <taxon>Brachypodium</taxon>
    </lineage>
</organism>
<reference evidence="2 3" key="1">
    <citation type="journal article" date="2010" name="Nature">
        <title>Genome sequencing and analysis of the model grass Brachypodium distachyon.</title>
        <authorList>
            <consortium name="International Brachypodium Initiative"/>
        </authorList>
    </citation>
    <scope>NUCLEOTIDE SEQUENCE [LARGE SCALE GENOMIC DNA]</scope>
    <source>
        <strain evidence="2 3">Bd21</strain>
    </source>
</reference>
<protein>
    <submittedName>
        <fullName evidence="2 3">Uncharacterized protein</fullName>
    </submittedName>
</protein>
<dbReference type="Proteomes" id="UP000008810">
    <property type="component" value="Chromosome 2"/>
</dbReference>
<accession>A0A0Q3R511</accession>
<dbReference type="AlphaFoldDB" id="A0A0Q3R511"/>
<evidence type="ECO:0000256" key="1">
    <source>
        <dbReference type="SAM" id="MobiDB-lite"/>
    </source>
</evidence>
<dbReference type="EMBL" id="CM000881">
    <property type="protein sequence ID" value="KQK08578.1"/>
    <property type="molecule type" value="Genomic_DNA"/>
</dbReference>
<dbReference type="EnsemblPlants" id="KQK08578">
    <property type="protein sequence ID" value="KQK08578"/>
    <property type="gene ID" value="BRADI_2g42643v3"/>
</dbReference>
<name>A0A0Q3R511_BRADI</name>
<evidence type="ECO:0000313" key="4">
    <source>
        <dbReference type="Proteomes" id="UP000008810"/>
    </source>
</evidence>
<dbReference type="InParanoid" id="A0A0Q3R511"/>